<dbReference type="InterPro" id="IPR008860">
    <property type="entry name" value="Taeniidae_ag"/>
</dbReference>
<protein>
    <submittedName>
        <fullName evidence="2">Immunogenic protein Ts21</fullName>
    </submittedName>
</protein>
<organism evidence="2">
    <name type="scientific">Taenia solium</name>
    <name type="common">Pork tapeworm</name>
    <dbReference type="NCBI Taxonomy" id="6204"/>
    <lineage>
        <taxon>Eukaryota</taxon>
        <taxon>Metazoa</taxon>
        <taxon>Spiralia</taxon>
        <taxon>Lophotrochozoa</taxon>
        <taxon>Platyhelminthes</taxon>
        <taxon>Cestoda</taxon>
        <taxon>Eucestoda</taxon>
        <taxon>Cyclophyllidea</taxon>
        <taxon>Taeniidae</taxon>
        <taxon>Taenia</taxon>
    </lineage>
</organism>
<dbReference type="AlphaFoldDB" id="Q9NI47"/>
<name>Q9NI47_TAESO</name>
<feature type="non-terminal residue" evidence="2">
    <location>
        <position position="1"/>
    </location>
</feature>
<feature type="signal peptide" evidence="1">
    <location>
        <begin position="1"/>
        <end position="21"/>
    </location>
</feature>
<accession>Q9NI47</accession>
<reference evidence="2" key="1">
    <citation type="submission" date="1999-12" db="EMBL/GenBank/DDBJ databases">
        <title>cDNA for immunogenic protein of Taenia solium.</title>
        <authorList>
            <person name="Liu S."/>
            <person name="Shen B."/>
            <person name="Gao R."/>
            <person name="Meng M."/>
            <person name="Wang K."/>
            <person name="Wei Z."/>
        </authorList>
    </citation>
    <scope>NUCLEOTIDE SEQUENCE</scope>
</reference>
<evidence type="ECO:0000256" key="1">
    <source>
        <dbReference type="SAM" id="SignalP"/>
    </source>
</evidence>
<evidence type="ECO:0000313" key="2">
    <source>
        <dbReference type="EMBL" id="AAF60975.1"/>
    </source>
</evidence>
<proteinExistence type="evidence at transcript level"/>
<dbReference type="EMBL" id="AF216695">
    <property type="protein sequence ID" value="AAF60975.1"/>
    <property type="molecule type" value="mRNA"/>
</dbReference>
<feature type="chain" id="PRO_5004330640" evidence="1">
    <location>
        <begin position="22"/>
        <end position="87"/>
    </location>
</feature>
<dbReference type="Pfam" id="PF05596">
    <property type="entry name" value="Taeniidae_ag"/>
    <property type="match status" value="1"/>
</dbReference>
<keyword evidence="1" id="KW-0732">Signal</keyword>
<sequence>AAARAHILLLALSVFVVAVSAEETKPEDVVKNIKKGMEVVYKFFYEDPLGKKIAQLAKDWKEAMLEARSKVRASLAEYIRGLKNEAA</sequence>